<gene>
    <name evidence="9" type="primary">nad1</name>
</gene>
<dbReference type="GeneID" id="39116732"/>
<keyword evidence="9" id="KW-0560">Oxidoreductase</keyword>
<accession>A0A3S5HWS1</accession>
<dbReference type="PANTHER" id="PTHR11432">
    <property type="entry name" value="NADH DEHYDROGENASE SUBUNIT 1"/>
    <property type="match status" value="1"/>
</dbReference>
<dbReference type="PROSITE" id="PS00667">
    <property type="entry name" value="COMPLEX1_ND1_1"/>
    <property type="match status" value="1"/>
</dbReference>
<feature type="transmembrane region" description="Helical" evidence="8">
    <location>
        <begin position="222"/>
        <end position="245"/>
    </location>
</feature>
<dbReference type="InterPro" id="IPR001694">
    <property type="entry name" value="NADH_UbQ_OxRdtase_su1/FPO"/>
</dbReference>
<dbReference type="AlphaFoldDB" id="A0A3S5HWS1"/>
<dbReference type="HAMAP" id="MF_01350">
    <property type="entry name" value="NDH1_NuoH"/>
    <property type="match status" value="1"/>
</dbReference>
<evidence type="ECO:0000313" key="9">
    <source>
        <dbReference type="EMBL" id="AZZ06725.1"/>
    </source>
</evidence>
<dbReference type="GO" id="GO:0008137">
    <property type="term" value="F:NADH dehydrogenase (ubiquinone) activity"/>
    <property type="evidence" value="ECO:0007669"/>
    <property type="project" value="UniProtKB-EC"/>
</dbReference>
<dbReference type="Pfam" id="PF00146">
    <property type="entry name" value="NADHdh"/>
    <property type="match status" value="1"/>
</dbReference>
<sequence>MQIFEILLLIVPLLVSIAYLTLAERKVMGSMQRRLGPNKVGVLGVLQPVADGLKLAIKETILVSQANKILFLFAPYITLVFGLLAWAVIPFNRGIIIADIGYSILYILLISSLGVLGIILAGWSANSKYALLGSLRTTAQLISYEVVIGLMVIMVVMLTDSLNLISIIEAQKVIWNIIPIMPIFIIFMISALAETNRAPMDLPEAESELVAGFQTEHSALSFAYFFLGEYGNIILICTITSNLFLGGYSLFGINSGIILGVKVSILLFAFIWIRATFPRMRFDQLMSLMWTGLLPLVLGYFILIASIMVVMI</sequence>
<feature type="transmembrane region" description="Helical" evidence="8">
    <location>
        <begin position="285"/>
        <end position="311"/>
    </location>
</feature>
<comment type="subcellular location">
    <subcellularLocation>
        <location evidence="1">Membrane</location>
        <topology evidence="1">Multi-pass membrane protein</topology>
    </subcellularLocation>
    <subcellularLocation>
        <location evidence="6">Mitochondrion inner membrane</location>
        <topology evidence="6">Multi-pass membrane protein</topology>
    </subcellularLocation>
</comment>
<dbReference type="RefSeq" id="YP_009558624.1">
    <property type="nucleotide sequence ID" value="NC_040967.1"/>
</dbReference>
<dbReference type="PANTHER" id="PTHR11432:SF3">
    <property type="entry name" value="NADH-UBIQUINONE OXIDOREDUCTASE CHAIN 1"/>
    <property type="match status" value="1"/>
</dbReference>
<evidence type="ECO:0000256" key="5">
    <source>
        <dbReference type="ARBA" id="ARBA00023136"/>
    </source>
</evidence>
<evidence type="ECO:0000256" key="3">
    <source>
        <dbReference type="ARBA" id="ARBA00022692"/>
    </source>
</evidence>
<feature type="transmembrane region" description="Helical" evidence="8">
    <location>
        <begin position="251"/>
        <end position="273"/>
    </location>
</feature>
<dbReference type="InterPro" id="IPR018086">
    <property type="entry name" value="NADH_UbQ_OxRdtase_su1_CS"/>
</dbReference>
<comment type="similarity">
    <text evidence="2 6">Belongs to the complex I subunit 1 family.</text>
</comment>
<keyword evidence="7" id="KW-0830">Ubiquinone</keyword>
<evidence type="ECO:0000256" key="2">
    <source>
        <dbReference type="ARBA" id="ARBA00010535"/>
    </source>
</evidence>
<keyword evidence="5 8" id="KW-0472">Membrane</keyword>
<keyword evidence="3 6" id="KW-0812">Transmembrane</keyword>
<protein>
    <recommendedName>
        <fullName evidence="7">NADH-ubiquinone oxidoreductase chain 1</fullName>
        <ecNumber evidence="7">7.1.1.2</ecNumber>
    </recommendedName>
</protein>
<dbReference type="GO" id="GO:0009060">
    <property type="term" value="P:aerobic respiration"/>
    <property type="evidence" value="ECO:0007669"/>
    <property type="project" value="TreeGrafter"/>
</dbReference>
<feature type="transmembrane region" description="Helical" evidence="8">
    <location>
        <begin position="146"/>
        <end position="168"/>
    </location>
</feature>
<feature type="transmembrane region" description="Helical" evidence="8">
    <location>
        <begin position="69"/>
        <end position="89"/>
    </location>
</feature>
<reference evidence="9" key="1">
    <citation type="journal article" date="2018" name="Appl. Microbiol. Biotechnol.">
        <title>Mitochondrial genome of the entomophthoroid fungus Conidiobolus heterosporus provides insights into evolution of basal fungi.</title>
        <authorList>
            <person name="Nie Y."/>
            <person name="Wang L."/>
            <person name="Cai Y."/>
            <person name="Tao W."/>
            <person name="Zhang Y.J."/>
            <person name="Huang B."/>
        </authorList>
    </citation>
    <scope>NUCLEOTIDE SEQUENCE</scope>
    <source>
        <strain evidence="9">RCEF6331</strain>
    </source>
</reference>
<dbReference type="EMBL" id="MK049352">
    <property type="protein sequence ID" value="AZZ06725.1"/>
    <property type="molecule type" value="Genomic_DNA"/>
</dbReference>
<evidence type="ECO:0000256" key="8">
    <source>
        <dbReference type="SAM" id="Phobius"/>
    </source>
</evidence>
<proteinExistence type="inferred from homology"/>
<dbReference type="GO" id="GO:0005743">
    <property type="term" value="C:mitochondrial inner membrane"/>
    <property type="evidence" value="ECO:0007669"/>
    <property type="project" value="UniProtKB-SubCell"/>
</dbReference>
<feature type="transmembrane region" description="Helical" evidence="8">
    <location>
        <begin position="174"/>
        <end position="193"/>
    </location>
</feature>
<feature type="transmembrane region" description="Helical" evidence="8">
    <location>
        <begin position="101"/>
        <end position="125"/>
    </location>
</feature>
<name>A0A3S5HWS1_9FUNG</name>
<geneLocation type="mitochondrion" evidence="9"/>
<dbReference type="EC" id="7.1.1.2" evidence="7"/>
<dbReference type="GO" id="GO:0003954">
    <property type="term" value="F:NADH dehydrogenase activity"/>
    <property type="evidence" value="ECO:0007669"/>
    <property type="project" value="TreeGrafter"/>
</dbReference>
<comment type="catalytic activity">
    <reaction evidence="7">
        <text>a ubiquinone + NADH + 5 H(+)(in) = a ubiquinol + NAD(+) + 4 H(+)(out)</text>
        <dbReference type="Rhea" id="RHEA:29091"/>
        <dbReference type="Rhea" id="RHEA-COMP:9565"/>
        <dbReference type="Rhea" id="RHEA-COMP:9566"/>
        <dbReference type="ChEBI" id="CHEBI:15378"/>
        <dbReference type="ChEBI" id="CHEBI:16389"/>
        <dbReference type="ChEBI" id="CHEBI:17976"/>
        <dbReference type="ChEBI" id="CHEBI:57540"/>
        <dbReference type="ChEBI" id="CHEBI:57945"/>
        <dbReference type="EC" id="7.1.1.2"/>
    </reaction>
</comment>
<feature type="transmembrane region" description="Helical" evidence="8">
    <location>
        <begin position="6"/>
        <end position="23"/>
    </location>
</feature>
<organism evidence="9">
    <name type="scientific">Capillidium heterosporum</name>
    <dbReference type="NCBI Taxonomy" id="1167838"/>
    <lineage>
        <taxon>Eukaryota</taxon>
        <taxon>Fungi</taxon>
        <taxon>Fungi incertae sedis</taxon>
        <taxon>Zoopagomycota</taxon>
        <taxon>Entomophthoromycotina</taxon>
        <taxon>Entomophthoromycetes</taxon>
        <taxon>Entomophthorales</taxon>
        <taxon>Ancylistaceae</taxon>
        <taxon>Capillidium</taxon>
    </lineage>
</organism>
<evidence type="ECO:0000256" key="4">
    <source>
        <dbReference type="ARBA" id="ARBA00022989"/>
    </source>
</evidence>
<keyword evidence="6" id="KW-0520">NAD</keyword>
<keyword evidence="7 9" id="KW-0496">Mitochondrion</keyword>
<evidence type="ECO:0000256" key="7">
    <source>
        <dbReference type="RuleBase" id="RU000473"/>
    </source>
</evidence>
<evidence type="ECO:0000256" key="1">
    <source>
        <dbReference type="ARBA" id="ARBA00004141"/>
    </source>
</evidence>
<evidence type="ECO:0000256" key="6">
    <source>
        <dbReference type="RuleBase" id="RU000471"/>
    </source>
</evidence>
<keyword evidence="4 8" id="KW-1133">Transmembrane helix</keyword>